<evidence type="ECO:0000256" key="8">
    <source>
        <dbReference type="ARBA" id="ARBA00023136"/>
    </source>
</evidence>
<keyword evidence="4 11" id="KW-0808">Transferase</keyword>
<feature type="transmembrane region" description="Helical" evidence="12">
    <location>
        <begin position="115"/>
        <end position="133"/>
    </location>
</feature>
<organism evidence="13 14">
    <name type="scientific">Candidatus Taylorbacteria bacterium RIFCSPHIGHO2_02_49_25</name>
    <dbReference type="NCBI Taxonomy" id="1802305"/>
    <lineage>
        <taxon>Bacteria</taxon>
        <taxon>Candidatus Tayloriibacteriota</taxon>
    </lineage>
</organism>
<dbReference type="PANTHER" id="PTHR14269:SF62">
    <property type="entry name" value="CDP-DIACYLGLYCEROL--GLYCEROL-3-PHOSPHATE 3-PHOSPHATIDYLTRANSFERASE 1, CHLOROPLASTIC"/>
    <property type="match status" value="1"/>
</dbReference>
<evidence type="ECO:0000256" key="3">
    <source>
        <dbReference type="ARBA" id="ARBA00022516"/>
    </source>
</evidence>
<sequence>MDRFITKEISPQVTITDRLIAVTVLKFLPPIVTPNSITAFRFVTIPFIIYLLVTNHFAWGMTFFIISAFSDAVDGALARTKGLITDWGKMYDPLADKLLIGSVAVIVVSEFVGQWLALAIIVLELLIIIGAFWRKRFRGVEIQAGWAGKIKMVFQSVGLGLLLLGAVLSSPLLMAVGTYALYASLLFSMLSIFVYKSI</sequence>
<name>A0A1G2MFT0_9BACT</name>
<dbReference type="PANTHER" id="PTHR14269">
    <property type="entry name" value="CDP-DIACYLGLYCEROL--GLYCEROL-3-PHOSPHATE 3-PHOSPHATIDYLTRANSFERASE-RELATED"/>
    <property type="match status" value="1"/>
</dbReference>
<keyword evidence="9" id="KW-0594">Phospholipid biosynthesis</keyword>
<keyword evidence="5 12" id="KW-0812">Transmembrane</keyword>
<comment type="subcellular location">
    <subcellularLocation>
        <location evidence="1">Membrane</location>
        <topology evidence="1">Multi-pass membrane protein</topology>
    </subcellularLocation>
</comment>
<evidence type="ECO:0000256" key="11">
    <source>
        <dbReference type="RuleBase" id="RU003750"/>
    </source>
</evidence>
<dbReference type="Pfam" id="PF01066">
    <property type="entry name" value="CDP-OH_P_transf"/>
    <property type="match status" value="1"/>
</dbReference>
<dbReference type="EMBL" id="MHRJ01000020">
    <property type="protein sequence ID" value="OHA22756.1"/>
    <property type="molecule type" value="Genomic_DNA"/>
</dbReference>
<evidence type="ECO:0000256" key="10">
    <source>
        <dbReference type="ARBA" id="ARBA00023264"/>
    </source>
</evidence>
<evidence type="ECO:0000256" key="4">
    <source>
        <dbReference type="ARBA" id="ARBA00022679"/>
    </source>
</evidence>
<dbReference type="InterPro" id="IPR000462">
    <property type="entry name" value="CDP-OH_P_trans"/>
</dbReference>
<keyword evidence="10" id="KW-1208">Phospholipid metabolism</keyword>
<keyword evidence="6 12" id="KW-1133">Transmembrane helix</keyword>
<dbReference type="GO" id="GO:0016020">
    <property type="term" value="C:membrane"/>
    <property type="evidence" value="ECO:0007669"/>
    <property type="project" value="UniProtKB-SubCell"/>
</dbReference>
<evidence type="ECO:0000256" key="5">
    <source>
        <dbReference type="ARBA" id="ARBA00022692"/>
    </source>
</evidence>
<evidence type="ECO:0000256" key="6">
    <source>
        <dbReference type="ARBA" id="ARBA00022989"/>
    </source>
</evidence>
<dbReference type="Gene3D" id="1.20.120.1760">
    <property type="match status" value="1"/>
</dbReference>
<dbReference type="PROSITE" id="PS00379">
    <property type="entry name" value="CDP_ALCOHOL_P_TRANSF"/>
    <property type="match status" value="1"/>
</dbReference>
<dbReference type="InterPro" id="IPR048254">
    <property type="entry name" value="CDP_ALCOHOL_P_TRANSF_CS"/>
</dbReference>
<dbReference type="GO" id="GO:0046474">
    <property type="term" value="P:glycerophospholipid biosynthetic process"/>
    <property type="evidence" value="ECO:0007669"/>
    <property type="project" value="TreeGrafter"/>
</dbReference>
<dbReference type="GO" id="GO:0008444">
    <property type="term" value="F:CDP-diacylglycerol-glycerol-3-phosphate 3-phosphatidyltransferase activity"/>
    <property type="evidence" value="ECO:0007669"/>
    <property type="project" value="InterPro"/>
</dbReference>
<feature type="transmembrane region" description="Helical" evidence="12">
    <location>
        <begin position="179"/>
        <end position="195"/>
    </location>
</feature>
<evidence type="ECO:0000313" key="13">
    <source>
        <dbReference type="EMBL" id="OHA22756.1"/>
    </source>
</evidence>
<evidence type="ECO:0000256" key="7">
    <source>
        <dbReference type="ARBA" id="ARBA00023098"/>
    </source>
</evidence>
<keyword evidence="3" id="KW-0444">Lipid biosynthesis</keyword>
<dbReference type="AlphaFoldDB" id="A0A1G2MFT0"/>
<comment type="similarity">
    <text evidence="2 11">Belongs to the CDP-alcohol phosphatidyltransferase class-I family.</text>
</comment>
<gene>
    <name evidence="13" type="ORF">A2W52_02930</name>
</gene>
<keyword evidence="8 12" id="KW-0472">Membrane</keyword>
<comment type="caution">
    <text evidence="13">The sequence shown here is derived from an EMBL/GenBank/DDBJ whole genome shotgun (WGS) entry which is preliminary data.</text>
</comment>
<evidence type="ECO:0000256" key="9">
    <source>
        <dbReference type="ARBA" id="ARBA00023209"/>
    </source>
</evidence>
<evidence type="ECO:0000256" key="12">
    <source>
        <dbReference type="SAM" id="Phobius"/>
    </source>
</evidence>
<evidence type="ECO:0000256" key="1">
    <source>
        <dbReference type="ARBA" id="ARBA00004141"/>
    </source>
</evidence>
<dbReference type="Proteomes" id="UP000176493">
    <property type="component" value="Unassembled WGS sequence"/>
</dbReference>
<feature type="transmembrane region" description="Helical" evidence="12">
    <location>
        <begin position="47"/>
        <end position="69"/>
    </location>
</feature>
<dbReference type="InterPro" id="IPR043130">
    <property type="entry name" value="CDP-OH_PTrfase_TM_dom"/>
</dbReference>
<proteinExistence type="inferred from homology"/>
<accession>A0A1G2MFT0</accession>
<keyword evidence="7" id="KW-0443">Lipid metabolism</keyword>
<dbReference type="InterPro" id="IPR004570">
    <property type="entry name" value="Phosphatidylglycerol_P_synth"/>
</dbReference>
<protein>
    <recommendedName>
        <fullName evidence="15">CDP-diacylglycerol--glycerol-3-phosphate 3-phosphatidyltransferase</fullName>
    </recommendedName>
</protein>
<dbReference type="InterPro" id="IPR050324">
    <property type="entry name" value="CDP-alcohol_PTase-I"/>
</dbReference>
<evidence type="ECO:0000313" key="14">
    <source>
        <dbReference type="Proteomes" id="UP000176493"/>
    </source>
</evidence>
<feature type="transmembrane region" description="Helical" evidence="12">
    <location>
        <begin position="153"/>
        <end position="173"/>
    </location>
</feature>
<dbReference type="PIRSF" id="PIRSF000847">
    <property type="entry name" value="Phos_ph_gly_syn"/>
    <property type="match status" value="1"/>
</dbReference>
<reference evidence="13 14" key="1">
    <citation type="journal article" date="2016" name="Nat. Commun.">
        <title>Thousands of microbial genomes shed light on interconnected biogeochemical processes in an aquifer system.</title>
        <authorList>
            <person name="Anantharaman K."/>
            <person name="Brown C.T."/>
            <person name="Hug L.A."/>
            <person name="Sharon I."/>
            <person name="Castelle C.J."/>
            <person name="Probst A.J."/>
            <person name="Thomas B.C."/>
            <person name="Singh A."/>
            <person name="Wilkins M.J."/>
            <person name="Karaoz U."/>
            <person name="Brodie E.L."/>
            <person name="Williams K.H."/>
            <person name="Hubbard S.S."/>
            <person name="Banfield J.F."/>
        </authorList>
    </citation>
    <scope>NUCLEOTIDE SEQUENCE [LARGE SCALE GENOMIC DNA]</scope>
</reference>
<evidence type="ECO:0000256" key="2">
    <source>
        <dbReference type="ARBA" id="ARBA00010441"/>
    </source>
</evidence>
<evidence type="ECO:0008006" key="15">
    <source>
        <dbReference type="Google" id="ProtNLM"/>
    </source>
</evidence>